<reference evidence="2" key="1">
    <citation type="submission" date="2017-05" db="EMBL/GenBank/DDBJ databases">
        <authorList>
            <person name="Sharma S."/>
            <person name="Sidhu C."/>
            <person name="Pinnaka A.K."/>
        </authorList>
    </citation>
    <scope>NUCLEOTIDE SEQUENCE [LARGE SCALE GENOMIC DNA]</scope>
    <source>
        <strain evidence="2">AK93</strain>
    </source>
</reference>
<protein>
    <recommendedName>
        <fullName evidence="3">MSHA biogenesis protein MshI</fullName>
    </recommendedName>
</protein>
<dbReference type="InterPro" id="IPR050696">
    <property type="entry name" value="FtsA/MreB"/>
</dbReference>
<proteinExistence type="predicted"/>
<organism evidence="1 2">
    <name type="scientific">Alkalilimnicola ehrlichii</name>
    <dbReference type="NCBI Taxonomy" id="351052"/>
    <lineage>
        <taxon>Bacteria</taxon>
        <taxon>Pseudomonadati</taxon>
        <taxon>Pseudomonadota</taxon>
        <taxon>Gammaproteobacteria</taxon>
        <taxon>Chromatiales</taxon>
        <taxon>Ectothiorhodospiraceae</taxon>
        <taxon>Alkalilimnicola</taxon>
    </lineage>
</organism>
<comment type="caution">
    <text evidence="1">The sequence shown here is derived from an EMBL/GenBank/DDBJ whole genome shotgun (WGS) entry which is preliminary data.</text>
</comment>
<evidence type="ECO:0008006" key="3">
    <source>
        <dbReference type="Google" id="ProtNLM"/>
    </source>
</evidence>
<name>A0A3E0WR44_9GAMM</name>
<dbReference type="OrthoDB" id="5296002at2"/>
<dbReference type="RefSeq" id="WP_116302729.1">
    <property type="nucleotide sequence ID" value="NZ_NFZV01000013.1"/>
</dbReference>
<accession>A0A3E0WR44</accession>
<dbReference type="InterPro" id="IPR043129">
    <property type="entry name" value="ATPase_NBD"/>
</dbReference>
<dbReference type="PANTHER" id="PTHR32432:SF3">
    <property type="entry name" value="ETHANOLAMINE UTILIZATION PROTEIN EUTJ"/>
    <property type="match status" value="1"/>
</dbReference>
<evidence type="ECO:0000313" key="1">
    <source>
        <dbReference type="EMBL" id="RFA34879.1"/>
    </source>
</evidence>
<keyword evidence="2" id="KW-1185">Reference proteome</keyword>
<gene>
    <name evidence="1" type="ORF">CAL65_14395</name>
</gene>
<dbReference type="EMBL" id="NFZW01000014">
    <property type="protein sequence ID" value="RFA34879.1"/>
    <property type="molecule type" value="Genomic_DNA"/>
</dbReference>
<evidence type="ECO:0000313" key="2">
    <source>
        <dbReference type="Proteomes" id="UP000256763"/>
    </source>
</evidence>
<dbReference type="Gene3D" id="3.30.420.380">
    <property type="match status" value="1"/>
</dbReference>
<dbReference type="Proteomes" id="UP000256763">
    <property type="component" value="Unassembled WGS sequence"/>
</dbReference>
<dbReference type="SUPFAM" id="SSF53067">
    <property type="entry name" value="Actin-like ATPase domain"/>
    <property type="match status" value="1"/>
</dbReference>
<dbReference type="PANTHER" id="PTHR32432">
    <property type="entry name" value="CELL DIVISION PROTEIN FTSA-RELATED"/>
    <property type="match status" value="1"/>
</dbReference>
<dbReference type="AlphaFoldDB" id="A0A3E0WR44"/>
<sequence>MVVALFARLRNRQRADGLLGVSLDERGVALARLRRDGRLSRFDLLSYQTVTGAEGWRDALTAQVERYGLTGGSCVCVPPVSHYQLNQVEAPSVAAEEMRSAVRWRLKELIDYPVDEAVVDTFEVPAARGQANNSRLFAVSAHRPVLEATIDTVQASGLQLRAIDIPELVLRNLAAEVPEQGGGVALVTLRESSGLITISRGETLFLARGLDFGVQQLLDGPAAIRETLLLEIQRSLDYYESQLTSVPPSRILFAPMLGEREPLLDYLNTQVGVPTYGLDCEQIIDLEEPCDQVAQAYALLAVGAALRGKGEAV</sequence>